<evidence type="ECO:0000256" key="6">
    <source>
        <dbReference type="ARBA" id="ARBA00022827"/>
    </source>
</evidence>
<dbReference type="Proteomes" id="UP000285278">
    <property type="component" value="Unassembled WGS sequence"/>
</dbReference>
<dbReference type="STRING" id="1451189.CFAL_03415"/>
<reference evidence="14 15" key="1">
    <citation type="submission" date="2018-09" db="EMBL/GenBank/DDBJ databases">
        <title>Optimization and identification of Corynebacterium falsenii FN1-14 from fish paste.</title>
        <authorList>
            <person name="Daroonpunt R."/>
            <person name="Tanasupawat S."/>
        </authorList>
    </citation>
    <scope>NUCLEOTIDE SEQUENCE [LARGE SCALE GENOMIC DNA]</scope>
    <source>
        <strain evidence="14 15">FN1-14</strain>
    </source>
</reference>
<evidence type="ECO:0000256" key="1">
    <source>
        <dbReference type="ARBA" id="ARBA00004974"/>
    </source>
</evidence>
<dbReference type="InterPro" id="IPR029061">
    <property type="entry name" value="THDP-binding"/>
</dbReference>
<dbReference type="GO" id="GO:0009099">
    <property type="term" value="P:L-valine biosynthetic process"/>
    <property type="evidence" value="ECO:0007669"/>
    <property type="project" value="UniProtKB-UniPathway"/>
</dbReference>
<sequence length="615" mass="64956">MTHVEHKNVEHKNVEHKNVAHFIARQLLSEQATVFGVVGNGNIHIVSDFHRAGGRYISTRHEAGAVAAADAFYRATGTIAVATSTYGPGFSNALTPLSEAHAARIPLVYITADAPAAGLRPIDIDQRAIAAAMGLQSVVVTEEHCADVQQAADLVAEAFDTARRTSLPVVVFVPFDLVVREGTLADPGAVRIDHPTDREAGEDPESVAVAGRAEMRRTQWAVVNAPDTEAAGNHNTVRTIVDNTDEFIQSLANELRAAHRPLIVVGRGAVEAGVCSQIDELAATLGALTCTTVMARSSVDPHWNLGVAGGFAHRGRLETFRSADLVLVLGASLNKLQTRAGTLFRDGARVVRIDSNPLHRPFVTVDSDLRAPLEQAIPHLLAAVADGATDDPAGTWRDQLGALPPEETEELDPGCFNEVASDGKLDPRFVLRRLNALLPQRRSVVTDGGHFLGWVPKYVDAPDPYSTVLVGTAVMTIGLGLSSGVGVAAARPESFTALISGDGGTLMGLADAQPFLAEVGNSAGGGALIVLNDAAYGAEVHQYARKGLELDPMEVPDVSFAAAGAPFGVEGITITSPEELADGGALARFLEQHRGEAVIVDVKISREPIADFLRE</sequence>
<organism evidence="14 15">
    <name type="scientific">Corynebacterium falsenii</name>
    <dbReference type="NCBI Taxonomy" id="108486"/>
    <lineage>
        <taxon>Bacteria</taxon>
        <taxon>Bacillati</taxon>
        <taxon>Actinomycetota</taxon>
        <taxon>Actinomycetes</taxon>
        <taxon>Mycobacteriales</taxon>
        <taxon>Corynebacteriaceae</taxon>
        <taxon>Corynebacterium</taxon>
    </lineage>
</organism>
<comment type="pathway">
    <text evidence="1">Amino-acid biosynthesis; L-isoleucine biosynthesis; L-isoleucine from 2-oxobutanoate: step 1/4.</text>
</comment>
<keyword evidence="8" id="KW-0028">Amino-acid biosynthesis</keyword>
<dbReference type="GO" id="GO:0050660">
    <property type="term" value="F:flavin adenine dinucleotide binding"/>
    <property type="evidence" value="ECO:0007669"/>
    <property type="project" value="TreeGrafter"/>
</dbReference>
<keyword evidence="8" id="KW-0100">Branched-chain amino acid biosynthesis</keyword>
<protein>
    <recommendedName>
        <fullName evidence="4">acetolactate synthase</fullName>
        <ecNumber evidence="4">2.2.1.6</ecNumber>
    </recommendedName>
</protein>
<dbReference type="PANTHER" id="PTHR18968:SF167">
    <property type="entry name" value="ACETOLACTATE SYNTHASE LARGE SUBUNIT ILVB2-RELATED"/>
    <property type="match status" value="1"/>
</dbReference>
<dbReference type="Pfam" id="PF00205">
    <property type="entry name" value="TPP_enzyme_M"/>
    <property type="match status" value="1"/>
</dbReference>
<dbReference type="Gene3D" id="3.40.50.970">
    <property type="match status" value="2"/>
</dbReference>
<evidence type="ECO:0000259" key="13">
    <source>
        <dbReference type="Pfam" id="PF02776"/>
    </source>
</evidence>
<feature type="domain" description="Thiamine pyrophosphate enzyme central" evidence="11">
    <location>
        <begin position="248"/>
        <end position="358"/>
    </location>
</feature>
<keyword evidence="7 10" id="KW-0786">Thiamine pyrophosphate</keyword>
<dbReference type="RefSeq" id="WP_119664878.1">
    <property type="nucleotide sequence ID" value="NZ_JAQPSN010000003.1"/>
</dbReference>
<dbReference type="InterPro" id="IPR011766">
    <property type="entry name" value="TPP_enzyme_TPP-bd"/>
</dbReference>
<gene>
    <name evidence="14" type="ORF">D3M95_07190</name>
</gene>
<keyword evidence="15" id="KW-1185">Reference proteome</keyword>
<dbReference type="SUPFAM" id="SSF52467">
    <property type="entry name" value="DHS-like NAD/FAD-binding domain"/>
    <property type="match status" value="1"/>
</dbReference>
<comment type="caution">
    <text evidence="14">The sequence shown here is derived from an EMBL/GenBank/DDBJ whole genome shotgun (WGS) entry which is preliminary data.</text>
</comment>
<dbReference type="Pfam" id="PF02776">
    <property type="entry name" value="TPP_enzyme_N"/>
    <property type="match status" value="1"/>
</dbReference>
<evidence type="ECO:0000256" key="8">
    <source>
        <dbReference type="ARBA" id="ARBA00023304"/>
    </source>
</evidence>
<feature type="domain" description="Thiamine pyrophosphate enzyme TPP-binding" evidence="12">
    <location>
        <begin position="447"/>
        <end position="599"/>
    </location>
</feature>
<evidence type="ECO:0000256" key="2">
    <source>
        <dbReference type="ARBA" id="ARBA00005025"/>
    </source>
</evidence>
<dbReference type="SUPFAM" id="SSF52518">
    <property type="entry name" value="Thiamin diphosphate-binding fold (THDP-binding)"/>
    <property type="match status" value="2"/>
</dbReference>
<dbReference type="Gene3D" id="3.40.50.1220">
    <property type="entry name" value="TPP-binding domain"/>
    <property type="match status" value="1"/>
</dbReference>
<dbReference type="InterPro" id="IPR045229">
    <property type="entry name" value="TPP_enz"/>
</dbReference>
<evidence type="ECO:0000256" key="10">
    <source>
        <dbReference type="RuleBase" id="RU362132"/>
    </source>
</evidence>
<evidence type="ECO:0000259" key="12">
    <source>
        <dbReference type="Pfam" id="PF02775"/>
    </source>
</evidence>
<evidence type="ECO:0000256" key="3">
    <source>
        <dbReference type="ARBA" id="ARBA00007812"/>
    </source>
</evidence>
<dbReference type="InterPro" id="IPR012001">
    <property type="entry name" value="Thiamin_PyroP_enz_TPP-bd_dom"/>
</dbReference>
<accession>A0A418Q733</accession>
<dbReference type="OrthoDB" id="3203527at2"/>
<evidence type="ECO:0000256" key="7">
    <source>
        <dbReference type="ARBA" id="ARBA00023052"/>
    </source>
</evidence>
<dbReference type="UniPathway" id="UPA00047">
    <property type="reaction ID" value="UER00055"/>
</dbReference>
<dbReference type="InterPro" id="IPR029035">
    <property type="entry name" value="DHS-like_NAD/FAD-binding_dom"/>
</dbReference>
<evidence type="ECO:0000313" key="15">
    <source>
        <dbReference type="Proteomes" id="UP000285278"/>
    </source>
</evidence>
<evidence type="ECO:0000256" key="9">
    <source>
        <dbReference type="ARBA" id="ARBA00048670"/>
    </source>
</evidence>
<dbReference type="GO" id="GO:0009097">
    <property type="term" value="P:isoleucine biosynthetic process"/>
    <property type="evidence" value="ECO:0007669"/>
    <property type="project" value="UniProtKB-UniPathway"/>
</dbReference>
<dbReference type="Pfam" id="PF02775">
    <property type="entry name" value="TPP_enzyme_C"/>
    <property type="match status" value="1"/>
</dbReference>
<dbReference type="EMBL" id="QXJK01000006">
    <property type="protein sequence ID" value="RIX34655.1"/>
    <property type="molecule type" value="Genomic_DNA"/>
</dbReference>
<feature type="domain" description="Thiamine pyrophosphate enzyme N-terminal TPP-binding" evidence="13">
    <location>
        <begin position="18"/>
        <end position="120"/>
    </location>
</feature>
<dbReference type="GO" id="GO:0030976">
    <property type="term" value="F:thiamine pyrophosphate binding"/>
    <property type="evidence" value="ECO:0007669"/>
    <property type="project" value="InterPro"/>
</dbReference>
<comment type="similarity">
    <text evidence="3 10">Belongs to the TPP enzyme family.</text>
</comment>
<dbReference type="EC" id="2.2.1.6" evidence="4"/>
<proteinExistence type="inferred from homology"/>
<dbReference type="UniPathway" id="UPA00049">
    <property type="reaction ID" value="UER00059"/>
</dbReference>
<dbReference type="CDD" id="cd07035">
    <property type="entry name" value="TPP_PYR_POX_like"/>
    <property type="match status" value="1"/>
</dbReference>
<dbReference type="InterPro" id="IPR012000">
    <property type="entry name" value="Thiamin_PyroP_enz_cen_dom"/>
</dbReference>
<evidence type="ECO:0000259" key="11">
    <source>
        <dbReference type="Pfam" id="PF00205"/>
    </source>
</evidence>
<dbReference type="GO" id="GO:0005948">
    <property type="term" value="C:acetolactate synthase complex"/>
    <property type="evidence" value="ECO:0007669"/>
    <property type="project" value="TreeGrafter"/>
</dbReference>
<dbReference type="CDD" id="cd00568">
    <property type="entry name" value="TPP_enzymes"/>
    <property type="match status" value="1"/>
</dbReference>
<dbReference type="GO" id="GO:0003984">
    <property type="term" value="F:acetolactate synthase activity"/>
    <property type="evidence" value="ECO:0007669"/>
    <property type="project" value="UniProtKB-EC"/>
</dbReference>
<evidence type="ECO:0000256" key="4">
    <source>
        <dbReference type="ARBA" id="ARBA00013145"/>
    </source>
</evidence>
<keyword evidence="5" id="KW-0285">Flavoprotein</keyword>
<comment type="catalytic activity">
    <reaction evidence="9">
        <text>2 pyruvate + H(+) = (2S)-2-acetolactate + CO2</text>
        <dbReference type="Rhea" id="RHEA:25249"/>
        <dbReference type="ChEBI" id="CHEBI:15361"/>
        <dbReference type="ChEBI" id="CHEBI:15378"/>
        <dbReference type="ChEBI" id="CHEBI:16526"/>
        <dbReference type="ChEBI" id="CHEBI:58476"/>
        <dbReference type="EC" id="2.2.1.6"/>
    </reaction>
</comment>
<dbReference type="AlphaFoldDB" id="A0A418Q733"/>
<dbReference type="PANTHER" id="PTHR18968">
    <property type="entry name" value="THIAMINE PYROPHOSPHATE ENZYMES"/>
    <property type="match status" value="1"/>
</dbReference>
<evidence type="ECO:0000256" key="5">
    <source>
        <dbReference type="ARBA" id="ARBA00022630"/>
    </source>
</evidence>
<dbReference type="GO" id="GO:0000287">
    <property type="term" value="F:magnesium ion binding"/>
    <property type="evidence" value="ECO:0007669"/>
    <property type="project" value="InterPro"/>
</dbReference>
<evidence type="ECO:0000313" key="14">
    <source>
        <dbReference type="EMBL" id="RIX34655.1"/>
    </source>
</evidence>
<comment type="pathway">
    <text evidence="2">Amino-acid biosynthesis; L-valine biosynthesis; L-valine from pyruvate: step 1/4.</text>
</comment>
<name>A0A418Q733_9CORY</name>
<keyword evidence="6" id="KW-0274">FAD</keyword>